<evidence type="ECO:0000313" key="1">
    <source>
        <dbReference type="EMBL" id="QEA06911.1"/>
    </source>
</evidence>
<sequence>MMYGWEGKPFAQIERLTRRRDPQRYPVAAVTSDGESEVIEWFRNVAELQQYLVRMEPQRWGVEGGTLIELKTELERALTPLSVAGLAPALREAYNNALDGRFRIIWWGTLEELVEGGTGWPASVLRAAGAEGLNDDDRRVRVLEWLASHRPE</sequence>
<protein>
    <submittedName>
        <fullName evidence="1">Uncharacterized protein</fullName>
    </submittedName>
</protein>
<gene>
    <name evidence="1" type="ORF">KBTEX_03254</name>
</gene>
<dbReference type="EMBL" id="MN079182">
    <property type="protein sequence ID" value="QEA06911.1"/>
    <property type="molecule type" value="Genomic_DNA"/>
</dbReference>
<organism evidence="1">
    <name type="scientific">uncultured organism</name>
    <dbReference type="NCBI Taxonomy" id="155900"/>
    <lineage>
        <taxon>unclassified sequences</taxon>
        <taxon>environmental samples</taxon>
    </lineage>
</organism>
<name>A0A5B8RE89_9ZZZZ</name>
<dbReference type="AlphaFoldDB" id="A0A5B8RE89"/>
<proteinExistence type="predicted"/>
<accession>A0A5B8RE89</accession>
<reference evidence="1" key="1">
    <citation type="submission" date="2019-06" db="EMBL/GenBank/DDBJ databases">
        <authorList>
            <person name="Murdoch R.W."/>
            <person name="Fathepure B."/>
        </authorList>
    </citation>
    <scope>NUCLEOTIDE SEQUENCE</scope>
</reference>